<dbReference type="GO" id="GO:0000428">
    <property type="term" value="C:DNA-directed RNA polymerase complex"/>
    <property type="evidence" value="ECO:0007669"/>
    <property type="project" value="UniProtKB-KW"/>
</dbReference>
<name>A0A6C0K061_9ZZZZ</name>
<dbReference type="EMBL" id="MN740749">
    <property type="protein sequence ID" value="QHU10037.1"/>
    <property type="molecule type" value="Genomic_DNA"/>
</dbReference>
<evidence type="ECO:0000256" key="2">
    <source>
        <dbReference type="ARBA" id="ARBA00023163"/>
    </source>
</evidence>
<evidence type="ECO:0000256" key="3">
    <source>
        <dbReference type="SAM" id="MobiDB-lite"/>
    </source>
</evidence>
<keyword evidence="1" id="KW-0240">DNA-directed RNA polymerase</keyword>
<feature type="region of interest" description="Disordered" evidence="3">
    <location>
        <begin position="192"/>
        <end position="212"/>
    </location>
</feature>
<dbReference type="AlphaFoldDB" id="A0A6C0K061"/>
<evidence type="ECO:0008006" key="5">
    <source>
        <dbReference type="Google" id="ProtNLM"/>
    </source>
</evidence>
<evidence type="ECO:0000313" key="4">
    <source>
        <dbReference type="EMBL" id="QHU10037.1"/>
    </source>
</evidence>
<sequence>MAEKKPQSEQKLYGVYIRSLLNTKVVLAISEIGQNIRQNLEKKIAAKVEGKCGIEGFIQPKSVNVKTYSNGLVNTGLVEFQVVFECMICRPVEGMLIECVAKTITKAGIHAEVVGKHGEVPITAHIARDHNYNDIRFNDVKEKDVIRVRVIGVRFELNDPCIDIIGKVVEKRDSPQQKRPIKIGGAYLEEPSAIEDLNDGGGYESSDDEGLV</sequence>
<reference evidence="4" key="1">
    <citation type="journal article" date="2020" name="Nature">
        <title>Giant virus diversity and host interactions through global metagenomics.</title>
        <authorList>
            <person name="Schulz F."/>
            <person name="Roux S."/>
            <person name="Paez-Espino D."/>
            <person name="Jungbluth S."/>
            <person name="Walsh D.A."/>
            <person name="Denef V.J."/>
            <person name="McMahon K.D."/>
            <person name="Konstantinidis K.T."/>
            <person name="Eloe-Fadrosh E.A."/>
            <person name="Kyrpides N.C."/>
            <person name="Woyke T."/>
        </authorList>
    </citation>
    <scope>NUCLEOTIDE SEQUENCE</scope>
    <source>
        <strain evidence="4">GVMAG-S-1101164-67</strain>
    </source>
</reference>
<proteinExistence type="predicted"/>
<keyword evidence="2" id="KW-0804">Transcription</keyword>
<dbReference type="Gene3D" id="3.30.1490.120">
    <property type="entry name" value="RNA polymerase Rpb7-like, N-terminal domain"/>
    <property type="match status" value="1"/>
</dbReference>
<protein>
    <recommendedName>
        <fullName evidence="5">S1 motif domain-containing protein</fullName>
    </recommendedName>
</protein>
<accession>A0A6C0K061</accession>
<dbReference type="InterPro" id="IPR036898">
    <property type="entry name" value="RNA_pol_Rpb7-like_N_sf"/>
</dbReference>
<evidence type="ECO:0000256" key="1">
    <source>
        <dbReference type="ARBA" id="ARBA00022478"/>
    </source>
</evidence>
<organism evidence="4">
    <name type="scientific">viral metagenome</name>
    <dbReference type="NCBI Taxonomy" id="1070528"/>
    <lineage>
        <taxon>unclassified sequences</taxon>
        <taxon>metagenomes</taxon>
        <taxon>organismal metagenomes</taxon>
    </lineage>
</organism>